<evidence type="ECO:0000256" key="3">
    <source>
        <dbReference type="ARBA" id="ARBA00022553"/>
    </source>
</evidence>
<keyword evidence="7" id="KW-0472">Membrane</keyword>
<dbReference type="SMART" id="SM00388">
    <property type="entry name" value="HisKA"/>
    <property type="match status" value="1"/>
</dbReference>
<sequence>MGRIFERGIFRRNRSTAPEVSIAPTSPRPHWLDLRSLQFQLSLSLATLIALGLSGAALWTTYKVQQILIDSHKDSIVDIGDRIAEDVKLYEQMEMMPLEESLQRALENRASQKLLLWVQQENGTLIAAAPHASDAVWARLNSPHTLAAMFENALPPRIFSLKDQDFVACNSPLRVGTQFKGDLFIAQDITEDQQRFEAVVHTQVATTLSAILLMTLGMIYYLSRSLKPLQDICRMTQNICAEDLEQSQLPIQRAPTEIQQLADMFNLMISRLSGSWKQEQRASARQRQFVSNVSHELRTPLTVVRGYLQSTLRRGDNLSAGQREALSIAATEADHTIQVLQDLLDLARADDGYIPYRMDYVILNDLVQQVLNRVKKVKPRPLLLEASDDLITAYTDESRLKQVLVNLVDNALKYSPDPEPVTVKLSQSENQAIIEVSDRGSGIPPDLQRRIFERFYRIDEARTRSGGTGLGLSIVKTFVEGMQGQVFLTSTVGKGSTFTVQLPRLSKHDPQGTG</sequence>
<keyword evidence="10" id="KW-1185">Reference proteome</keyword>
<evidence type="ECO:0000256" key="4">
    <source>
        <dbReference type="ARBA" id="ARBA00022679"/>
    </source>
</evidence>
<dbReference type="PRINTS" id="PR00344">
    <property type="entry name" value="BCTRLSENSOR"/>
</dbReference>
<evidence type="ECO:0000256" key="2">
    <source>
        <dbReference type="ARBA" id="ARBA00012438"/>
    </source>
</evidence>
<name>A0ABD4T6K6_9CYAN</name>
<dbReference type="Gene3D" id="1.10.287.130">
    <property type="match status" value="1"/>
</dbReference>
<proteinExistence type="predicted"/>
<dbReference type="PANTHER" id="PTHR43711">
    <property type="entry name" value="TWO-COMPONENT HISTIDINE KINASE"/>
    <property type="match status" value="1"/>
</dbReference>
<dbReference type="GO" id="GO:0004673">
    <property type="term" value="F:protein histidine kinase activity"/>
    <property type="evidence" value="ECO:0007669"/>
    <property type="project" value="UniProtKB-EC"/>
</dbReference>
<comment type="catalytic activity">
    <reaction evidence="1">
        <text>ATP + protein L-histidine = ADP + protein N-phospho-L-histidine.</text>
        <dbReference type="EC" id="2.7.13.3"/>
    </reaction>
</comment>
<dbReference type="PROSITE" id="PS50109">
    <property type="entry name" value="HIS_KIN"/>
    <property type="match status" value="1"/>
</dbReference>
<dbReference type="Proteomes" id="UP000031561">
    <property type="component" value="Unassembled WGS sequence"/>
</dbReference>
<evidence type="ECO:0000256" key="1">
    <source>
        <dbReference type="ARBA" id="ARBA00000085"/>
    </source>
</evidence>
<dbReference type="FunFam" id="3.30.565.10:FF:000006">
    <property type="entry name" value="Sensor histidine kinase WalK"/>
    <property type="match status" value="1"/>
</dbReference>
<dbReference type="InterPro" id="IPR036890">
    <property type="entry name" value="HATPase_C_sf"/>
</dbReference>
<evidence type="ECO:0000313" key="9">
    <source>
        <dbReference type="EMBL" id="MCM1984088.1"/>
    </source>
</evidence>
<reference evidence="9 10" key="1">
    <citation type="journal article" date="2015" name="Genome Announc.">
        <title>Draft Genome Sequence of Filamentous Marine Cyanobacterium Lyngbya confervoides Strain BDU141951.</title>
        <authorList>
            <person name="Chandrababunaidu M.M."/>
            <person name="Sen D."/>
            <person name="Tripathy S."/>
        </authorList>
    </citation>
    <scope>NUCLEOTIDE SEQUENCE [LARGE SCALE GENOMIC DNA]</scope>
    <source>
        <strain evidence="9 10">BDU141951</strain>
    </source>
</reference>
<dbReference type="Gene3D" id="3.30.565.10">
    <property type="entry name" value="Histidine kinase-like ATPase, C-terminal domain"/>
    <property type="match status" value="1"/>
</dbReference>
<protein>
    <recommendedName>
        <fullName evidence="2">histidine kinase</fullName>
        <ecNumber evidence="2">2.7.13.3</ecNumber>
    </recommendedName>
</protein>
<evidence type="ECO:0000313" key="10">
    <source>
        <dbReference type="Proteomes" id="UP000031561"/>
    </source>
</evidence>
<feature type="domain" description="Histidine kinase" evidence="8">
    <location>
        <begin position="292"/>
        <end position="506"/>
    </location>
</feature>
<dbReference type="RefSeq" id="WP_166275691.1">
    <property type="nucleotide sequence ID" value="NZ_JTHE03000088.1"/>
</dbReference>
<keyword evidence="4" id="KW-0808">Transferase</keyword>
<dbReference type="CDD" id="cd06225">
    <property type="entry name" value="HAMP"/>
    <property type="match status" value="1"/>
</dbReference>
<dbReference type="Gene3D" id="6.10.340.10">
    <property type="match status" value="1"/>
</dbReference>
<gene>
    <name evidence="9" type="ORF">QQ91_0014790</name>
</gene>
<dbReference type="InterPro" id="IPR005467">
    <property type="entry name" value="His_kinase_dom"/>
</dbReference>
<dbReference type="InterPro" id="IPR050736">
    <property type="entry name" value="Sensor_HK_Regulatory"/>
</dbReference>
<evidence type="ECO:0000256" key="6">
    <source>
        <dbReference type="ARBA" id="ARBA00023012"/>
    </source>
</evidence>
<organism evidence="9 10">
    <name type="scientific">Lyngbya confervoides BDU141951</name>
    <dbReference type="NCBI Taxonomy" id="1574623"/>
    <lineage>
        <taxon>Bacteria</taxon>
        <taxon>Bacillati</taxon>
        <taxon>Cyanobacteriota</taxon>
        <taxon>Cyanophyceae</taxon>
        <taxon>Oscillatoriophycideae</taxon>
        <taxon>Oscillatoriales</taxon>
        <taxon>Microcoleaceae</taxon>
        <taxon>Lyngbya</taxon>
    </lineage>
</organism>
<dbReference type="CDD" id="cd00082">
    <property type="entry name" value="HisKA"/>
    <property type="match status" value="1"/>
</dbReference>
<dbReference type="SUPFAM" id="SSF47384">
    <property type="entry name" value="Homodimeric domain of signal transducing histidine kinase"/>
    <property type="match status" value="1"/>
</dbReference>
<dbReference type="EC" id="2.7.13.3" evidence="2"/>
<dbReference type="InterPro" id="IPR004358">
    <property type="entry name" value="Sig_transdc_His_kin-like_C"/>
</dbReference>
<evidence type="ECO:0000256" key="7">
    <source>
        <dbReference type="ARBA" id="ARBA00023136"/>
    </source>
</evidence>
<dbReference type="InterPro" id="IPR003661">
    <property type="entry name" value="HisK_dim/P_dom"/>
</dbReference>
<dbReference type="InterPro" id="IPR003594">
    <property type="entry name" value="HATPase_dom"/>
</dbReference>
<keyword evidence="5 9" id="KW-0418">Kinase</keyword>
<evidence type="ECO:0000256" key="5">
    <source>
        <dbReference type="ARBA" id="ARBA00022777"/>
    </source>
</evidence>
<comment type="caution">
    <text evidence="9">The sequence shown here is derived from an EMBL/GenBank/DDBJ whole genome shotgun (WGS) entry which is preliminary data.</text>
</comment>
<evidence type="ECO:0000259" key="8">
    <source>
        <dbReference type="PROSITE" id="PS50109"/>
    </source>
</evidence>
<dbReference type="CDD" id="cd00075">
    <property type="entry name" value="HATPase"/>
    <property type="match status" value="1"/>
</dbReference>
<dbReference type="AlphaFoldDB" id="A0ABD4T6K6"/>
<dbReference type="Pfam" id="PF02518">
    <property type="entry name" value="HATPase_c"/>
    <property type="match status" value="1"/>
</dbReference>
<dbReference type="SMART" id="SM00387">
    <property type="entry name" value="HATPase_c"/>
    <property type="match status" value="1"/>
</dbReference>
<keyword evidence="3" id="KW-0597">Phosphoprotein</keyword>
<accession>A0ABD4T6K6</accession>
<dbReference type="FunFam" id="1.10.287.130:FF:000001">
    <property type="entry name" value="Two-component sensor histidine kinase"/>
    <property type="match status" value="1"/>
</dbReference>
<dbReference type="SUPFAM" id="SSF55874">
    <property type="entry name" value="ATPase domain of HSP90 chaperone/DNA topoisomerase II/histidine kinase"/>
    <property type="match status" value="1"/>
</dbReference>
<dbReference type="Pfam" id="PF00512">
    <property type="entry name" value="HisKA"/>
    <property type="match status" value="1"/>
</dbReference>
<keyword evidence="6" id="KW-0902">Two-component regulatory system</keyword>
<dbReference type="GO" id="GO:0000160">
    <property type="term" value="P:phosphorelay signal transduction system"/>
    <property type="evidence" value="ECO:0007669"/>
    <property type="project" value="UniProtKB-KW"/>
</dbReference>
<dbReference type="EMBL" id="JTHE03000088">
    <property type="protein sequence ID" value="MCM1984088.1"/>
    <property type="molecule type" value="Genomic_DNA"/>
</dbReference>
<dbReference type="PANTHER" id="PTHR43711:SF1">
    <property type="entry name" value="HISTIDINE KINASE 1"/>
    <property type="match status" value="1"/>
</dbReference>
<dbReference type="InterPro" id="IPR036097">
    <property type="entry name" value="HisK_dim/P_sf"/>
</dbReference>